<reference evidence="2" key="1">
    <citation type="submission" date="2023-01" db="EMBL/GenBank/DDBJ databases">
        <title>Genome assembly of the deep-sea coral Lophelia pertusa.</title>
        <authorList>
            <person name="Herrera S."/>
            <person name="Cordes E."/>
        </authorList>
    </citation>
    <scope>NUCLEOTIDE SEQUENCE</scope>
    <source>
        <strain evidence="2">USNM1676648</strain>
        <tissue evidence="2">Polyp</tissue>
    </source>
</reference>
<keyword evidence="1" id="KW-0812">Transmembrane</keyword>
<gene>
    <name evidence="2" type="ORF">OS493_003294</name>
</gene>
<dbReference type="InterPro" id="IPR045860">
    <property type="entry name" value="Snake_toxin-like_sf"/>
</dbReference>
<dbReference type="Proteomes" id="UP001163046">
    <property type="component" value="Unassembled WGS sequence"/>
</dbReference>
<name>A0A9X0A5U4_9CNID</name>
<keyword evidence="1" id="KW-1133">Transmembrane helix</keyword>
<dbReference type="AlphaFoldDB" id="A0A9X0A5U4"/>
<organism evidence="2 3">
    <name type="scientific">Desmophyllum pertusum</name>
    <dbReference type="NCBI Taxonomy" id="174260"/>
    <lineage>
        <taxon>Eukaryota</taxon>
        <taxon>Metazoa</taxon>
        <taxon>Cnidaria</taxon>
        <taxon>Anthozoa</taxon>
        <taxon>Hexacorallia</taxon>
        <taxon>Scleractinia</taxon>
        <taxon>Caryophylliina</taxon>
        <taxon>Caryophylliidae</taxon>
        <taxon>Desmophyllum</taxon>
    </lineage>
</organism>
<dbReference type="EMBL" id="MU825397">
    <property type="protein sequence ID" value="KAJ7393638.1"/>
    <property type="molecule type" value="Genomic_DNA"/>
</dbReference>
<evidence type="ECO:0000256" key="1">
    <source>
        <dbReference type="SAM" id="Phobius"/>
    </source>
</evidence>
<dbReference type="Gene3D" id="2.10.60.10">
    <property type="entry name" value="CD59"/>
    <property type="match status" value="1"/>
</dbReference>
<keyword evidence="3" id="KW-1185">Reference proteome</keyword>
<proteinExistence type="predicted"/>
<keyword evidence="1" id="KW-0472">Membrane</keyword>
<evidence type="ECO:0000313" key="2">
    <source>
        <dbReference type="EMBL" id="KAJ7393638.1"/>
    </source>
</evidence>
<evidence type="ECO:0000313" key="3">
    <source>
        <dbReference type="Proteomes" id="UP001163046"/>
    </source>
</evidence>
<feature type="transmembrane region" description="Helical" evidence="1">
    <location>
        <begin position="85"/>
        <end position="102"/>
    </location>
</feature>
<sequence>MSDCKQTQVIKTCDSIHDHCEKARLIINKPGSDNMYIKGCTNGQECDASGEHDELKDCKEADLAGYKTDCKLDCCHGDLCNGSKVPVVSVIVLVTCALVAFVG</sequence>
<dbReference type="SUPFAM" id="SSF57302">
    <property type="entry name" value="Snake toxin-like"/>
    <property type="match status" value="1"/>
</dbReference>
<accession>A0A9X0A5U4</accession>
<protein>
    <submittedName>
        <fullName evidence="2">Uncharacterized protein</fullName>
    </submittedName>
</protein>
<comment type="caution">
    <text evidence="2">The sequence shown here is derived from an EMBL/GenBank/DDBJ whole genome shotgun (WGS) entry which is preliminary data.</text>
</comment>